<keyword evidence="1" id="KW-0805">Transcription regulation</keyword>
<dbReference type="PANTHER" id="PTHR46796">
    <property type="entry name" value="HTH-TYPE TRANSCRIPTIONAL ACTIVATOR RHAS-RELATED"/>
    <property type="match status" value="1"/>
</dbReference>
<sequence>MVGWQQPALPEATRPDYGSHPPAAMHGLLKTMPRLHNTESLQAGSDALFAIFQSSRMQGGDISCNVMQPGGSLAIAEGKGCFHFIEHGTARLHADAAVVPLQTGELLLMPHGRTHRIDCAADAQGPACLTTASFGFDGPGSRLLLDALPGWLHVPGVDRMPSGFPANSADWMAVTLAAIQAEASRPTLGSGLMLSRLLDLLFVWTLRYWLGTSGPHNCQRLHALADPLIGRALALMQARPAHAWTVESLAACLNQSRSNFAQRFSLATGMSPMRYLAESRLQLAAQMLRSGNRRVSQIAGDVGYLSEPAFSRAFRRAFGMSPNAWRQQAPATSD</sequence>
<evidence type="ECO:0000313" key="7">
    <source>
        <dbReference type="Proteomes" id="UP001288387"/>
    </source>
</evidence>
<evidence type="ECO:0000259" key="5">
    <source>
        <dbReference type="PROSITE" id="PS01124"/>
    </source>
</evidence>
<keyword evidence="3" id="KW-0804">Transcription</keyword>
<dbReference type="Gene3D" id="1.10.10.60">
    <property type="entry name" value="Homeodomain-like"/>
    <property type="match status" value="2"/>
</dbReference>
<organism evidence="6 7">
    <name type="scientific">Stenotrophomonas maltophilia</name>
    <name type="common">Pseudomonas maltophilia</name>
    <name type="synonym">Xanthomonas maltophilia</name>
    <dbReference type="NCBI Taxonomy" id="40324"/>
    <lineage>
        <taxon>Bacteria</taxon>
        <taxon>Pseudomonadati</taxon>
        <taxon>Pseudomonadota</taxon>
        <taxon>Gammaproteobacteria</taxon>
        <taxon>Lysobacterales</taxon>
        <taxon>Lysobacteraceae</taxon>
        <taxon>Stenotrophomonas</taxon>
        <taxon>Stenotrophomonas maltophilia group</taxon>
    </lineage>
</organism>
<dbReference type="InterPro" id="IPR050204">
    <property type="entry name" value="AraC_XylS_family_regulators"/>
</dbReference>
<name>A0AAJ2WKG3_STEMA</name>
<feature type="domain" description="HTH araC/xylS-type" evidence="5">
    <location>
        <begin position="230"/>
        <end position="328"/>
    </location>
</feature>
<accession>A0AAJ2WKG3</accession>
<dbReference type="Pfam" id="PF12852">
    <property type="entry name" value="Cupin_6"/>
    <property type="match status" value="1"/>
</dbReference>
<gene>
    <name evidence="6" type="ORF">U4I38_15000</name>
</gene>
<dbReference type="EMBL" id="JAXRVB010000018">
    <property type="protein sequence ID" value="MDZ5765781.1"/>
    <property type="molecule type" value="Genomic_DNA"/>
</dbReference>
<evidence type="ECO:0000256" key="4">
    <source>
        <dbReference type="SAM" id="MobiDB-lite"/>
    </source>
</evidence>
<dbReference type="InterPro" id="IPR032783">
    <property type="entry name" value="AraC_lig"/>
</dbReference>
<dbReference type="SMART" id="SM00342">
    <property type="entry name" value="HTH_ARAC"/>
    <property type="match status" value="1"/>
</dbReference>
<dbReference type="Pfam" id="PF12833">
    <property type="entry name" value="HTH_18"/>
    <property type="match status" value="1"/>
</dbReference>
<protein>
    <submittedName>
        <fullName evidence="6">AraC family transcriptional regulator</fullName>
    </submittedName>
</protein>
<dbReference type="AlphaFoldDB" id="A0AAJ2WKG3"/>
<dbReference type="GO" id="GO:0043565">
    <property type="term" value="F:sequence-specific DNA binding"/>
    <property type="evidence" value="ECO:0007669"/>
    <property type="project" value="InterPro"/>
</dbReference>
<evidence type="ECO:0000256" key="2">
    <source>
        <dbReference type="ARBA" id="ARBA00023125"/>
    </source>
</evidence>
<dbReference type="PANTHER" id="PTHR46796:SF7">
    <property type="entry name" value="ARAC FAMILY TRANSCRIPTIONAL REGULATOR"/>
    <property type="match status" value="1"/>
</dbReference>
<proteinExistence type="predicted"/>
<dbReference type="PROSITE" id="PS01124">
    <property type="entry name" value="HTH_ARAC_FAMILY_2"/>
    <property type="match status" value="1"/>
</dbReference>
<evidence type="ECO:0000256" key="1">
    <source>
        <dbReference type="ARBA" id="ARBA00023015"/>
    </source>
</evidence>
<keyword evidence="2" id="KW-0238">DNA-binding</keyword>
<dbReference type="InterPro" id="IPR018060">
    <property type="entry name" value="HTH_AraC"/>
</dbReference>
<feature type="region of interest" description="Disordered" evidence="4">
    <location>
        <begin position="1"/>
        <end position="25"/>
    </location>
</feature>
<evidence type="ECO:0000313" key="6">
    <source>
        <dbReference type="EMBL" id="MDZ5765781.1"/>
    </source>
</evidence>
<reference evidence="6" key="1">
    <citation type="submission" date="2023-12" db="EMBL/GenBank/DDBJ databases">
        <title>'Antibacterial potential of Stenotrophomonas maltophilia cystic fibrosis isolates' (manuscript under preparation).</title>
        <authorList>
            <person name="Crisan C.V."/>
            <person name="Pettis M."/>
            <person name="Goldberg J.B."/>
        </authorList>
    </citation>
    <scope>NUCLEOTIDE SEQUENCE</scope>
    <source>
        <strain evidence="6">CCV129</strain>
    </source>
</reference>
<dbReference type="SUPFAM" id="SSF51215">
    <property type="entry name" value="Regulatory protein AraC"/>
    <property type="match status" value="1"/>
</dbReference>
<dbReference type="RefSeq" id="WP_239503813.1">
    <property type="nucleotide sequence ID" value="NZ_JAKJQX010000024.1"/>
</dbReference>
<evidence type="ECO:0000256" key="3">
    <source>
        <dbReference type="ARBA" id="ARBA00023163"/>
    </source>
</evidence>
<dbReference type="InterPro" id="IPR009057">
    <property type="entry name" value="Homeodomain-like_sf"/>
</dbReference>
<dbReference type="SUPFAM" id="SSF46689">
    <property type="entry name" value="Homeodomain-like"/>
    <property type="match status" value="2"/>
</dbReference>
<dbReference type="InterPro" id="IPR020449">
    <property type="entry name" value="Tscrpt_reg_AraC-type_HTH"/>
</dbReference>
<comment type="caution">
    <text evidence="6">The sequence shown here is derived from an EMBL/GenBank/DDBJ whole genome shotgun (WGS) entry which is preliminary data.</text>
</comment>
<dbReference type="InterPro" id="IPR037923">
    <property type="entry name" value="HTH-like"/>
</dbReference>
<dbReference type="Proteomes" id="UP001288387">
    <property type="component" value="Unassembled WGS sequence"/>
</dbReference>
<dbReference type="GO" id="GO:0003700">
    <property type="term" value="F:DNA-binding transcription factor activity"/>
    <property type="evidence" value="ECO:0007669"/>
    <property type="project" value="InterPro"/>
</dbReference>
<dbReference type="PRINTS" id="PR00032">
    <property type="entry name" value="HTHARAC"/>
</dbReference>